<dbReference type="InterPro" id="IPR010714">
    <property type="entry name" value="Coatomer_asu_C"/>
</dbReference>
<dbReference type="Proteomes" id="UP000245207">
    <property type="component" value="Unassembled WGS sequence"/>
</dbReference>
<gene>
    <name evidence="2" type="ORF">CTI12_AA161330</name>
</gene>
<dbReference type="GO" id="GO:0030126">
    <property type="term" value="C:COPI vesicle coat"/>
    <property type="evidence" value="ECO:0007669"/>
    <property type="project" value="InterPro"/>
</dbReference>
<feature type="domain" description="Coatomer alpha subunit C-terminal" evidence="1">
    <location>
        <begin position="9"/>
        <end position="157"/>
    </location>
</feature>
<reference evidence="2 3" key="1">
    <citation type="journal article" date="2018" name="Mol. Plant">
        <title>The genome of Artemisia annua provides insight into the evolution of Asteraceae family and artemisinin biosynthesis.</title>
        <authorList>
            <person name="Shen Q."/>
            <person name="Zhang L."/>
            <person name="Liao Z."/>
            <person name="Wang S."/>
            <person name="Yan T."/>
            <person name="Shi P."/>
            <person name="Liu M."/>
            <person name="Fu X."/>
            <person name="Pan Q."/>
            <person name="Wang Y."/>
            <person name="Lv Z."/>
            <person name="Lu X."/>
            <person name="Zhang F."/>
            <person name="Jiang W."/>
            <person name="Ma Y."/>
            <person name="Chen M."/>
            <person name="Hao X."/>
            <person name="Li L."/>
            <person name="Tang Y."/>
            <person name="Lv G."/>
            <person name="Zhou Y."/>
            <person name="Sun X."/>
            <person name="Brodelius P.E."/>
            <person name="Rose J.K.C."/>
            <person name="Tang K."/>
        </authorList>
    </citation>
    <scope>NUCLEOTIDE SEQUENCE [LARGE SCALE GENOMIC DNA]</scope>
    <source>
        <strain evidence="3">cv. Huhao1</strain>
        <tissue evidence="2">Leaf</tissue>
    </source>
</reference>
<dbReference type="GO" id="GO:0016192">
    <property type="term" value="P:vesicle-mediated transport"/>
    <property type="evidence" value="ECO:0007669"/>
    <property type="project" value="InterPro"/>
</dbReference>
<dbReference type="STRING" id="35608.A0A2U1PEH3"/>
<evidence type="ECO:0000313" key="2">
    <source>
        <dbReference type="EMBL" id="PWA84142.1"/>
    </source>
</evidence>
<dbReference type="OrthoDB" id="10261470at2759"/>
<dbReference type="Pfam" id="PF06957">
    <property type="entry name" value="COPI_C"/>
    <property type="match status" value="1"/>
</dbReference>
<comment type="caution">
    <text evidence="2">The sequence shown here is derived from an EMBL/GenBank/DDBJ whole genome shotgun (WGS) entry which is preliminary data.</text>
</comment>
<protein>
    <submittedName>
        <fullName evidence="2">Coatomer, alpha subunit, C-terminal</fullName>
    </submittedName>
</protein>
<organism evidence="2 3">
    <name type="scientific">Artemisia annua</name>
    <name type="common">Sweet wormwood</name>
    <dbReference type="NCBI Taxonomy" id="35608"/>
    <lineage>
        <taxon>Eukaryota</taxon>
        <taxon>Viridiplantae</taxon>
        <taxon>Streptophyta</taxon>
        <taxon>Embryophyta</taxon>
        <taxon>Tracheophyta</taxon>
        <taxon>Spermatophyta</taxon>
        <taxon>Magnoliopsida</taxon>
        <taxon>eudicotyledons</taxon>
        <taxon>Gunneridae</taxon>
        <taxon>Pentapetalae</taxon>
        <taxon>asterids</taxon>
        <taxon>campanulids</taxon>
        <taxon>Asterales</taxon>
        <taxon>Asteraceae</taxon>
        <taxon>Asteroideae</taxon>
        <taxon>Anthemideae</taxon>
        <taxon>Artemisiinae</taxon>
        <taxon>Artemisia</taxon>
    </lineage>
</organism>
<name>A0A2U1PEH3_ARTAN</name>
<proteinExistence type="predicted"/>
<dbReference type="AlphaFoldDB" id="A0A2U1PEH3"/>
<evidence type="ECO:0000259" key="1">
    <source>
        <dbReference type="Pfam" id="PF06957"/>
    </source>
</evidence>
<sequence>MVERLAITEGHERAPPALVFNLSLLEQKLRDGYRSIILGRVNEALRLFLGILHTIPLIVVESGREVDQVRELILTAKEYALGLQMELHRLGSRDSYNHVRQQELAAYFTHFNLQLPHLRLVLMNAMTVCYVRGNLITASNFAKRILKTKATDDLQKQSL</sequence>
<evidence type="ECO:0000313" key="3">
    <source>
        <dbReference type="Proteomes" id="UP000245207"/>
    </source>
</evidence>
<dbReference type="GO" id="GO:0005198">
    <property type="term" value="F:structural molecule activity"/>
    <property type="evidence" value="ECO:0007669"/>
    <property type="project" value="InterPro"/>
</dbReference>
<dbReference type="GO" id="GO:0006886">
    <property type="term" value="P:intracellular protein transport"/>
    <property type="evidence" value="ECO:0007669"/>
    <property type="project" value="InterPro"/>
</dbReference>
<dbReference type="EMBL" id="PKPP01001261">
    <property type="protein sequence ID" value="PWA84142.1"/>
    <property type="molecule type" value="Genomic_DNA"/>
</dbReference>
<keyword evidence="3" id="KW-1185">Reference proteome</keyword>
<accession>A0A2U1PEH3</accession>